<evidence type="ECO:0000256" key="1">
    <source>
        <dbReference type="SAM" id="Phobius"/>
    </source>
</evidence>
<feature type="domain" description="Putative Flp pilus-assembly TadG-like N-terminal" evidence="2">
    <location>
        <begin position="29"/>
        <end position="74"/>
    </location>
</feature>
<keyword evidence="1" id="KW-1133">Transmembrane helix</keyword>
<dbReference type="Proteomes" id="UP001172708">
    <property type="component" value="Unassembled WGS sequence"/>
</dbReference>
<evidence type="ECO:0000313" key="3">
    <source>
        <dbReference type="EMBL" id="MDN4480204.1"/>
    </source>
</evidence>
<evidence type="ECO:0000313" key="4">
    <source>
        <dbReference type="Proteomes" id="UP001172708"/>
    </source>
</evidence>
<evidence type="ECO:0000259" key="2">
    <source>
        <dbReference type="Pfam" id="PF13400"/>
    </source>
</evidence>
<keyword evidence="1" id="KW-0472">Membrane</keyword>
<keyword evidence="1" id="KW-0812">Transmembrane</keyword>
<dbReference type="RefSeq" id="WP_301141559.1">
    <property type="nucleotide sequence ID" value="NZ_JAUHQA010000001.1"/>
</dbReference>
<reference evidence="3" key="1">
    <citation type="submission" date="2023-06" db="EMBL/GenBank/DDBJ databases">
        <title>Egi l300058.</title>
        <authorList>
            <person name="Gao L."/>
            <person name="Fang B.-Z."/>
            <person name="Li W.-J."/>
        </authorList>
    </citation>
    <scope>NUCLEOTIDE SEQUENCE</scope>
    <source>
        <strain evidence="3">EGI L300058</strain>
    </source>
</reference>
<comment type="caution">
    <text evidence="3">The sequence shown here is derived from an EMBL/GenBank/DDBJ whole genome shotgun (WGS) entry which is preliminary data.</text>
</comment>
<proteinExistence type="predicted"/>
<dbReference type="EMBL" id="JAUHQA010000001">
    <property type="protein sequence ID" value="MDN4480204.1"/>
    <property type="molecule type" value="Genomic_DNA"/>
</dbReference>
<gene>
    <name evidence="3" type="ORF">QQX02_04615</name>
</gene>
<protein>
    <submittedName>
        <fullName evidence="3">Pilus assembly protein TadG-related protein</fullName>
    </submittedName>
</protein>
<name>A0ABT8GFS0_9MICO</name>
<organism evidence="3 4">
    <name type="scientific">Demequina muriae</name>
    <dbReference type="NCBI Taxonomy" id="3051664"/>
    <lineage>
        <taxon>Bacteria</taxon>
        <taxon>Bacillati</taxon>
        <taxon>Actinomycetota</taxon>
        <taxon>Actinomycetes</taxon>
        <taxon>Micrococcales</taxon>
        <taxon>Demequinaceae</taxon>
        <taxon>Demequina</taxon>
    </lineage>
</organism>
<dbReference type="InterPro" id="IPR028087">
    <property type="entry name" value="Tad_N"/>
</dbReference>
<keyword evidence="4" id="KW-1185">Reference proteome</keyword>
<dbReference type="Pfam" id="PF13400">
    <property type="entry name" value="Tad"/>
    <property type="match status" value="1"/>
</dbReference>
<feature type="transmembrane region" description="Helical" evidence="1">
    <location>
        <begin position="33"/>
        <end position="55"/>
    </location>
</feature>
<sequence>MAAPRLGDLGGTRVAVTLARGVRRPADRGSASILTLAIVMVVVMLGAAIVAGAAASAVRVAAQHAADEAVLAGAHVARGERALGRDPAARACSAASAAAGDNGARSRRCAVDGAVVTVEVSLRRGPVEVRATAVAGPGHAAPG</sequence>
<accession>A0ABT8GFS0</accession>